<evidence type="ECO:0000259" key="11">
    <source>
        <dbReference type="Pfam" id="PF04909"/>
    </source>
</evidence>
<proteinExistence type="inferred from homology"/>
<evidence type="ECO:0000256" key="1">
    <source>
        <dbReference type="ARBA" id="ARBA00005079"/>
    </source>
</evidence>
<organism evidence="12 13">
    <name type="scientific">Ottowia pentelensis</name>
    <dbReference type="NCBI Taxonomy" id="511108"/>
    <lineage>
        <taxon>Bacteria</taxon>
        <taxon>Pseudomonadati</taxon>
        <taxon>Pseudomonadota</taxon>
        <taxon>Betaproteobacteria</taxon>
        <taxon>Burkholderiales</taxon>
        <taxon>Comamonadaceae</taxon>
        <taxon>Ottowia</taxon>
    </lineage>
</organism>
<dbReference type="InterPro" id="IPR032465">
    <property type="entry name" value="ACMSD"/>
</dbReference>
<evidence type="ECO:0000256" key="7">
    <source>
        <dbReference type="ARBA" id="ARBA00022793"/>
    </source>
</evidence>
<evidence type="ECO:0000256" key="5">
    <source>
        <dbReference type="ARBA" id="ARBA00021214"/>
    </source>
</evidence>
<dbReference type="SUPFAM" id="SSF51556">
    <property type="entry name" value="Metallo-dependent hydrolases"/>
    <property type="match status" value="1"/>
</dbReference>
<dbReference type="InterPro" id="IPR006680">
    <property type="entry name" value="Amidohydro-rel"/>
</dbReference>
<evidence type="ECO:0000256" key="8">
    <source>
        <dbReference type="ARBA" id="ARBA00022833"/>
    </source>
</evidence>
<comment type="pathway">
    <text evidence="1">Secondary metabolite metabolism; quinolate metabolism.</text>
</comment>
<dbReference type="PANTHER" id="PTHR21240:SF27">
    <property type="entry name" value="2-AMINO-3-CARBOXYMUCONATE-6-SEMIALDEHYDE DECARBOXYLASE"/>
    <property type="match status" value="1"/>
</dbReference>
<dbReference type="EMBL" id="JBHLTN010000044">
    <property type="protein sequence ID" value="MFC0594539.1"/>
    <property type="molecule type" value="Genomic_DNA"/>
</dbReference>
<evidence type="ECO:0000313" key="13">
    <source>
        <dbReference type="Proteomes" id="UP001589834"/>
    </source>
</evidence>
<evidence type="ECO:0000256" key="3">
    <source>
        <dbReference type="ARBA" id="ARBA00011245"/>
    </source>
</evidence>
<keyword evidence="13" id="KW-1185">Reference proteome</keyword>
<comment type="subunit">
    <text evidence="3">Monomer.</text>
</comment>
<keyword evidence="6" id="KW-0479">Metal-binding</keyword>
<evidence type="ECO:0000256" key="9">
    <source>
        <dbReference type="ARBA" id="ARBA00023239"/>
    </source>
</evidence>
<gene>
    <name evidence="12" type="ORF">ACFFGG_18465</name>
</gene>
<comment type="similarity">
    <text evidence="2">Belongs to the metallo-dependent hydrolases superfamily. ACMSD family.</text>
</comment>
<dbReference type="PANTHER" id="PTHR21240">
    <property type="entry name" value="2-AMINO-3-CARBOXYLMUCONATE-6-SEMIALDEHYDE DECARBOXYLASE"/>
    <property type="match status" value="1"/>
</dbReference>
<dbReference type="InterPro" id="IPR032466">
    <property type="entry name" value="Metal_Hydrolase"/>
</dbReference>
<keyword evidence="7" id="KW-0210">Decarboxylase</keyword>
<evidence type="ECO:0000256" key="6">
    <source>
        <dbReference type="ARBA" id="ARBA00022723"/>
    </source>
</evidence>
<evidence type="ECO:0000313" key="12">
    <source>
        <dbReference type="EMBL" id="MFC0594539.1"/>
    </source>
</evidence>
<dbReference type="Proteomes" id="UP001589834">
    <property type="component" value="Unassembled WGS sequence"/>
</dbReference>
<dbReference type="Gene3D" id="3.20.20.140">
    <property type="entry name" value="Metal-dependent hydrolases"/>
    <property type="match status" value="1"/>
</dbReference>
<keyword evidence="8" id="KW-0862">Zinc</keyword>
<reference evidence="12 13" key="1">
    <citation type="submission" date="2024-09" db="EMBL/GenBank/DDBJ databases">
        <authorList>
            <person name="Sun Q."/>
            <person name="Mori K."/>
        </authorList>
    </citation>
    <scope>NUCLEOTIDE SEQUENCE [LARGE SCALE GENOMIC DNA]</scope>
    <source>
        <strain evidence="12 13">NCAIM B.02336</strain>
    </source>
</reference>
<comment type="caution">
    <text evidence="12">The sequence shown here is derived from an EMBL/GenBank/DDBJ whole genome shotgun (WGS) entry which is preliminary data.</text>
</comment>
<dbReference type="Pfam" id="PF04909">
    <property type="entry name" value="Amidohydro_2"/>
    <property type="match status" value="1"/>
</dbReference>
<dbReference type="EC" id="4.1.1.45" evidence="4"/>
<accession>A0ABV6PXF8</accession>
<feature type="domain" description="Amidohydrolase-related" evidence="11">
    <location>
        <begin position="2"/>
        <end position="329"/>
    </location>
</feature>
<sequence>MIDIHSHFFPRISQAEARAVDAERAPWLAVDADGKSGQIMLGDKPFRPVHDELWDSDARVRGLDAAGIALQIVCATPVMFGYAWEAPRAADWATRMNEKAAAYCAPHPTRLRWLSQVALQDVPLATAEAARAMKAGAVGVQIGNHMEKKDLDHPDMVDFLIFCADKAIPVFVHPWDMMTDGRMKQWMMPWLVAMPAETQLGMLSLILSGALERIPKSLKICFAHGGGSFAYTLGRVDNAWKHRDIVRQDCPELPSSYARRLYTDSAVFDPGALKLLTEVMGVDRVMLGTDAPFPLGEQQPGSLVRACDFLGAEGQRRILDGNARAFFGLAA</sequence>
<keyword evidence="9" id="KW-0456">Lyase</keyword>
<name>A0ABV6PXF8_9BURK</name>
<evidence type="ECO:0000256" key="2">
    <source>
        <dbReference type="ARBA" id="ARBA00005871"/>
    </source>
</evidence>
<protein>
    <recommendedName>
        <fullName evidence="5">2-amino-3-carboxymuconate-6-semialdehyde decarboxylase</fullName>
        <ecNumber evidence="4">4.1.1.45</ecNumber>
    </recommendedName>
    <alternativeName>
        <fullName evidence="10">Picolinate carboxylase</fullName>
    </alternativeName>
</protein>
<evidence type="ECO:0000256" key="4">
    <source>
        <dbReference type="ARBA" id="ARBA00012365"/>
    </source>
</evidence>
<dbReference type="RefSeq" id="WP_377485336.1">
    <property type="nucleotide sequence ID" value="NZ_JBHLTN010000044.1"/>
</dbReference>
<evidence type="ECO:0000256" key="10">
    <source>
        <dbReference type="ARBA" id="ARBA00031120"/>
    </source>
</evidence>